<reference evidence="2 3" key="1">
    <citation type="submission" date="2015-05" db="EMBL/GenBank/DDBJ databases">
        <authorList>
            <person name="Tang B."/>
            <person name="Yu Y."/>
        </authorList>
    </citation>
    <scope>NUCLEOTIDE SEQUENCE [LARGE SCALE GENOMIC DNA]</scope>
    <source>
        <strain evidence="2 3">DSM 7029</strain>
    </source>
</reference>
<dbReference type="CDD" id="cd03765">
    <property type="entry name" value="proteasome_beta_bacterial"/>
    <property type="match status" value="1"/>
</dbReference>
<accession>A0A0G3BPQ5</accession>
<name>A0A0G3BPQ5_9BURK</name>
<proteinExistence type="predicted"/>
<dbReference type="KEGG" id="pbh:AAW51_3277"/>
<dbReference type="PIRSF" id="PIRSF009120">
    <property type="entry name" value="UCP009120_prtse"/>
    <property type="match status" value="1"/>
</dbReference>
<evidence type="ECO:0000256" key="1">
    <source>
        <dbReference type="SAM" id="MobiDB-lite"/>
    </source>
</evidence>
<dbReference type="SUPFAM" id="SSF56235">
    <property type="entry name" value="N-terminal nucleophile aminohydrolases (Ntn hydrolases)"/>
    <property type="match status" value="1"/>
</dbReference>
<dbReference type="EMBL" id="CP011371">
    <property type="protein sequence ID" value="AKJ29968.1"/>
    <property type="molecule type" value="Genomic_DNA"/>
</dbReference>
<dbReference type="Proteomes" id="UP000035352">
    <property type="component" value="Chromosome"/>
</dbReference>
<dbReference type="RefSeq" id="WP_047195450.1">
    <property type="nucleotide sequence ID" value="NZ_CP011371.1"/>
</dbReference>
<evidence type="ECO:0000313" key="2">
    <source>
        <dbReference type="EMBL" id="AKJ29968.1"/>
    </source>
</evidence>
<dbReference type="InterPro" id="IPR016545">
    <property type="entry name" value="UCP009120_prtse"/>
</dbReference>
<dbReference type="AlphaFoldDB" id="A0A0G3BPQ5"/>
<feature type="region of interest" description="Disordered" evidence="1">
    <location>
        <begin position="245"/>
        <end position="275"/>
    </location>
</feature>
<organism evidence="2 3">
    <name type="scientific">Caldimonas brevitalea</name>
    <dbReference type="NCBI Taxonomy" id="413882"/>
    <lineage>
        <taxon>Bacteria</taxon>
        <taxon>Pseudomonadati</taxon>
        <taxon>Pseudomonadota</taxon>
        <taxon>Betaproteobacteria</taxon>
        <taxon>Burkholderiales</taxon>
        <taxon>Sphaerotilaceae</taxon>
        <taxon>Caldimonas</taxon>
    </lineage>
</organism>
<evidence type="ECO:0000313" key="3">
    <source>
        <dbReference type="Proteomes" id="UP000035352"/>
    </source>
</evidence>
<protein>
    <submittedName>
        <fullName evidence="2">Peptidase</fullName>
    </submittedName>
</protein>
<dbReference type="Gene3D" id="3.60.20.10">
    <property type="entry name" value="Glutamine Phosphoribosylpyrophosphate, subunit 1, domain 1"/>
    <property type="match status" value="1"/>
</dbReference>
<dbReference type="PATRIC" id="fig|413882.6.peg.3420"/>
<gene>
    <name evidence="2" type="ORF">AAW51_3277</name>
</gene>
<dbReference type="OrthoDB" id="9786336at2"/>
<dbReference type="InterPro" id="IPR029055">
    <property type="entry name" value="Ntn_hydrolases_N"/>
</dbReference>
<sequence>MTYCVAMSLDGGLVFLSDSRTNAGLDQISTFRKMTVYEKEGDRVMVLLAAGNLALTQAVRQLLNGHTLECDDGPVSIWNCKTMFDAARIVGSAIRKVFERDGDSLRKFGIEFNLNLIFGGQIKGEPTRLFNVYAAGNFVEAGEDGVCYFQIGESKYGKPIIDRVVNRSTPLDQAAKCALVSMDSTLKSNLSVGLPLDLLIYHADTLHAQRIVHIDEHDPYFRMIRSSWGQRLREVFESIPNPVWDETSSESGLRPPSQHEQLNPIRKVNAPQQAS</sequence>
<dbReference type="STRING" id="413882.AAW51_3277"/>
<keyword evidence="3" id="KW-1185">Reference proteome</keyword>